<evidence type="ECO:0000313" key="3">
    <source>
        <dbReference type="EMBL" id="EDW43171.1"/>
    </source>
</evidence>
<dbReference type="GO" id="GO:0005829">
    <property type="term" value="C:cytosol"/>
    <property type="evidence" value="ECO:0007669"/>
    <property type="project" value="TreeGrafter"/>
</dbReference>
<keyword evidence="4" id="KW-1185">Reference proteome</keyword>
<dbReference type="PhylomeDB" id="B4HE74"/>
<dbReference type="InterPro" id="IPR006168">
    <property type="entry name" value="G3P_DH_NAD-dep"/>
</dbReference>
<dbReference type="PANTHER" id="PTHR11728:SF8">
    <property type="entry name" value="GLYCEROL-3-PHOSPHATE DEHYDROGENASE [NAD(+)]-RELATED"/>
    <property type="match status" value="1"/>
</dbReference>
<sequence>MAGKLKICIIGAEGWGSAIAAVVSNNVLEGDFDSRVHLYVYDEMIRDTALSEIINTRHENFKYLPGIKLPNNLIAMNGSFWEAAQNADILVFSTPPGVSGNPSATFCLVMLRSRPLLFP</sequence>
<dbReference type="Proteomes" id="UP000001292">
    <property type="component" value="Unassembled WGS sequence"/>
</dbReference>
<dbReference type="PANTHER" id="PTHR11728">
    <property type="entry name" value="GLYCEROL-3-PHOSPHATE DEHYDROGENASE"/>
    <property type="match status" value="1"/>
</dbReference>
<dbReference type="KEGG" id="dse:6607412"/>
<keyword evidence="1" id="KW-0520">NAD</keyword>
<evidence type="ECO:0000259" key="2">
    <source>
        <dbReference type="Pfam" id="PF01210"/>
    </source>
</evidence>
<dbReference type="Pfam" id="PF01210">
    <property type="entry name" value="NAD_Gly3P_dh_N"/>
    <property type="match status" value="1"/>
</dbReference>
<proteinExistence type="predicted"/>
<dbReference type="Gene3D" id="3.40.50.720">
    <property type="entry name" value="NAD(P)-binding Rossmann-like Domain"/>
    <property type="match status" value="1"/>
</dbReference>
<gene>
    <name evidence="3" type="primary">Dsec\GM26425</name>
    <name evidence="3" type="ORF">Dsec_GM26425</name>
</gene>
<protein>
    <submittedName>
        <fullName evidence="3">GM26425</fullName>
    </submittedName>
</protein>
<accession>B4HE74</accession>
<dbReference type="GO" id="GO:0051287">
    <property type="term" value="F:NAD binding"/>
    <property type="evidence" value="ECO:0007669"/>
    <property type="project" value="InterPro"/>
</dbReference>
<dbReference type="InterPro" id="IPR036291">
    <property type="entry name" value="NAD(P)-bd_dom_sf"/>
</dbReference>
<organism evidence="4">
    <name type="scientific">Drosophila sechellia</name>
    <name type="common">Fruit fly</name>
    <dbReference type="NCBI Taxonomy" id="7238"/>
    <lineage>
        <taxon>Eukaryota</taxon>
        <taxon>Metazoa</taxon>
        <taxon>Ecdysozoa</taxon>
        <taxon>Arthropoda</taxon>
        <taxon>Hexapoda</taxon>
        <taxon>Insecta</taxon>
        <taxon>Pterygota</taxon>
        <taxon>Neoptera</taxon>
        <taxon>Endopterygota</taxon>
        <taxon>Diptera</taxon>
        <taxon>Brachycera</taxon>
        <taxon>Muscomorpha</taxon>
        <taxon>Ephydroidea</taxon>
        <taxon>Drosophilidae</taxon>
        <taxon>Drosophila</taxon>
        <taxon>Sophophora</taxon>
    </lineage>
</organism>
<dbReference type="PRINTS" id="PR00077">
    <property type="entry name" value="GPDHDRGNASE"/>
</dbReference>
<dbReference type="GO" id="GO:0047952">
    <property type="term" value="F:glycerol-3-phosphate dehydrogenase [NAD(P)+] activity"/>
    <property type="evidence" value="ECO:0007669"/>
    <property type="project" value="TreeGrafter"/>
</dbReference>
<feature type="domain" description="Glycerol-3-phosphate dehydrogenase NAD-dependent N-terminal" evidence="2">
    <location>
        <begin position="6"/>
        <end position="96"/>
    </location>
</feature>
<dbReference type="OMA" id="NEDHENY"/>
<reference evidence="3 4" key="1">
    <citation type="journal article" date="2007" name="Nature">
        <title>Evolution of genes and genomes on the Drosophila phylogeny.</title>
        <authorList>
            <consortium name="Drosophila 12 Genomes Consortium"/>
            <person name="Clark A.G."/>
            <person name="Eisen M.B."/>
            <person name="Smith D.R."/>
            <person name="Bergman C.M."/>
            <person name="Oliver B."/>
            <person name="Markow T.A."/>
            <person name="Kaufman T.C."/>
            <person name="Kellis M."/>
            <person name="Gelbart W."/>
            <person name="Iyer V.N."/>
            <person name="Pollard D.A."/>
            <person name="Sackton T.B."/>
            <person name="Larracuente A.M."/>
            <person name="Singh N.D."/>
            <person name="Abad J.P."/>
            <person name="Abt D.N."/>
            <person name="Adryan B."/>
            <person name="Aguade M."/>
            <person name="Akashi H."/>
            <person name="Anderson W.W."/>
            <person name="Aquadro C.F."/>
            <person name="Ardell D.H."/>
            <person name="Arguello R."/>
            <person name="Artieri C.G."/>
            <person name="Barbash D.A."/>
            <person name="Barker D."/>
            <person name="Barsanti P."/>
            <person name="Batterham P."/>
            <person name="Batzoglou S."/>
            <person name="Begun D."/>
            <person name="Bhutkar A."/>
            <person name="Blanco E."/>
            <person name="Bosak S.A."/>
            <person name="Bradley R.K."/>
            <person name="Brand A.D."/>
            <person name="Brent M.R."/>
            <person name="Brooks A.N."/>
            <person name="Brown R.H."/>
            <person name="Butlin R.K."/>
            <person name="Caggese C."/>
            <person name="Calvi B.R."/>
            <person name="Bernardo de Carvalho A."/>
            <person name="Caspi A."/>
            <person name="Castrezana S."/>
            <person name="Celniker S.E."/>
            <person name="Chang J.L."/>
            <person name="Chapple C."/>
            <person name="Chatterji S."/>
            <person name="Chinwalla A."/>
            <person name="Civetta A."/>
            <person name="Clifton S.W."/>
            <person name="Comeron J.M."/>
            <person name="Costello J.C."/>
            <person name="Coyne J.A."/>
            <person name="Daub J."/>
            <person name="David R.G."/>
            <person name="Delcher A.L."/>
            <person name="Delehaunty K."/>
            <person name="Do C.B."/>
            <person name="Ebling H."/>
            <person name="Edwards K."/>
            <person name="Eickbush T."/>
            <person name="Evans J.D."/>
            <person name="Filipski A."/>
            <person name="Findeiss S."/>
            <person name="Freyhult E."/>
            <person name="Fulton L."/>
            <person name="Fulton R."/>
            <person name="Garcia A.C."/>
            <person name="Gardiner A."/>
            <person name="Garfield D.A."/>
            <person name="Garvin B.E."/>
            <person name="Gibson G."/>
            <person name="Gilbert D."/>
            <person name="Gnerre S."/>
            <person name="Godfrey J."/>
            <person name="Good R."/>
            <person name="Gotea V."/>
            <person name="Gravely B."/>
            <person name="Greenberg A.J."/>
            <person name="Griffiths-Jones S."/>
            <person name="Gross S."/>
            <person name="Guigo R."/>
            <person name="Gustafson E.A."/>
            <person name="Haerty W."/>
            <person name="Hahn M.W."/>
            <person name="Halligan D.L."/>
            <person name="Halpern A.L."/>
            <person name="Halter G.M."/>
            <person name="Han M.V."/>
            <person name="Heger A."/>
            <person name="Hillier L."/>
            <person name="Hinrichs A.S."/>
            <person name="Holmes I."/>
            <person name="Hoskins R.A."/>
            <person name="Hubisz M.J."/>
            <person name="Hultmark D."/>
            <person name="Huntley M.A."/>
            <person name="Jaffe D.B."/>
            <person name="Jagadeeshan S."/>
            <person name="Jeck W.R."/>
            <person name="Johnson J."/>
            <person name="Jones C.D."/>
            <person name="Jordan W.C."/>
            <person name="Karpen G.H."/>
            <person name="Kataoka E."/>
            <person name="Keightley P.D."/>
            <person name="Kheradpour P."/>
            <person name="Kirkness E.F."/>
            <person name="Koerich L.B."/>
            <person name="Kristiansen K."/>
            <person name="Kudrna D."/>
            <person name="Kulathinal R.J."/>
            <person name="Kumar S."/>
            <person name="Kwok R."/>
            <person name="Lander E."/>
            <person name="Langley C.H."/>
            <person name="Lapoint R."/>
            <person name="Lazzaro B.P."/>
            <person name="Lee S.J."/>
            <person name="Levesque L."/>
            <person name="Li R."/>
            <person name="Lin C.F."/>
            <person name="Lin M.F."/>
            <person name="Lindblad-Toh K."/>
            <person name="Llopart A."/>
            <person name="Long M."/>
            <person name="Low L."/>
            <person name="Lozovsky E."/>
            <person name="Lu J."/>
            <person name="Luo M."/>
            <person name="Machado C.A."/>
            <person name="Makalowski W."/>
            <person name="Marzo M."/>
            <person name="Matsuda M."/>
            <person name="Matzkin L."/>
            <person name="McAllister B."/>
            <person name="McBride C.S."/>
            <person name="McKernan B."/>
            <person name="McKernan K."/>
            <person name="Mendez-Lago M."/>
            <person name="Minx P."/>
            <person name="Mollenhauer M.U."/>
            <person name="Montooth K."/>
            <person name="Mount S.M."/>
            <person name="Mu X."/>
            <person name="Myers E."/>
            <person name="Negre B."/>
            <person name="Newfeld S."/>
            <person name="Nielsen R."/>
            <person name="Noor M.A."/>
            <person name="O'Grady P."/>
            <person name="Pachter L."/>
            <person name="Papaceit M."/>
            <person name="Parisi M.J."/>
            <person name="Parisi M."/>
            <person name="Parts L."/>
            <person name="Pedersen J.S."/>
            <person name="Pesole G."/>
            <person name="Phillippy A.M."/>
            <person name="Ponting C.P."/>
            <person name="Pop M."/>
            <person name="Porcelli D."/>
            <person name="Powell J.R."/>
            <person name="Prohaska S."/>
            <person name="Pruitt K."/>
            <person name="Puig M."/>
            <person name="Quesneville H."/>
            <person name="Ram K.R."/>
            <person name="Rand D."/>
            <person name="Rasmussen M.D."/>
            <person name="Reed L.K."/>
            <person name="Reenan R."/>
            <person name="Reily A."/>
            <person name="Remington K.A."/>
            <person name="Rieger T.T."/>
            <person name="Ritchie M.G."/>
            <person name="Robin C."/>
            <person name="Rogers Y.H."/>
            <person name="Rohde C."/>
            <person name="Rozas J."/>
            <person name="Rubenfield M.J."/>
            <person name="Ruiz A."/>
            <person name="Russo S."/>
            <person name="Salzberg S.L."/>
            <person name="Sanchez-Gracia A."/>
            <person name="Saranga D.J."/>
            <person name="Sato H."/>
            <person name="Schaeffer S.W."/>
            <person name="Schatz M.C."/>
            <person name="Schlenke T."/>
            <person name="Schwartz R."/>
            <person name="Segarra C."/>
            <person name="Singh R.S."/>
            <person name="Sirot L."/>
            <person name="Sirota M."/>
            <person name="Sisneros N.B."/>
            <person name="Smith C.D."/>
            <person name="Smith T.F."/>
            <person name="Spieth J."/>
            <person name="Stage D.E."/>
            <person name="Stark A."/>
            <person name="Stephan W."/>
            <person name="Strausberg R.L."/>
            <person name="Strempel S."/>
            <person name="Sturgill D."/>
            <person name="Sutton G."/>
            <person name="Sutton G.G."/>
            <person name="Tao W."/>
            <person name="Teichmann S."/>
            <person name="Tobari Y.N."/>
            <person name="Tomimura Y."/>
            <person name="Tsolas J.M."/>
            <person name="Valente V.L."/>
            <person name="Venter E."/>
            <person name="Venter J.C."/>
            <person name="Vicario S."/>
            <person name="Vieira F.G."/>
            <person name="Vilella A.J."/>
            <person name="Villasante A."/>
            <person name="Walenz B."/>
            <person name="Wang J."/>
            <person name="Wasserman M."/>
            <person name="Watts T."/>
            <person name="Wilson D."/>
            <person name="Wilson R.K."/>
            <person name="Wing R.A."/>
            <person name="Wolfner M.F."/>
            <person name="Wong A."/>
            <person name="Wong G.K."/>
            <person name="Wu C.I."/>
            <person name="Wu G."/>
            <person name="Yamamoto D."/>
            <person name="Yang H.P."/>
            <person name="Yang S.P."/>
            <person name="Yorke J.A."/>
            <person name="Yoshida K."/>
            <person name="Zdobnov E."/>
            <person name="Zhang P."/>
            <person name="Zhang Y."/>
            <person name="Zimin A.V."/>
            <person name="Baldwin J."/>
            <person name="Abdouelleil A."/>
            <person name="Abdulkadir J."/>
            <person name="Abebe A."/>
            <person name="Abera B."/>
            <person name="Abreu J."/>
            <person name="Acer S.C."/>
            <person name="Aftuck L."/>
            <person name="Alexander A."/>
            <person name="An P."/>
            <person name="Anderson E."/>
            <person name="Anderson S."/>
            <person name="Arachi H."/>
            <person name="Azer M."/>
            <person name="Bachantsang P."/>
            <person name="Barry A."/>
            <person name="Bayul T."/>
            <person name="Berlin A."/>
            <person name="Bessette D."/>
            <person name="Bloom T."/>
            <person name="Blye J."/>
            <person name="Boguslavskiy L."/>
            <person name="Bonnet C."/>
            <person name="Boukhgalter B."/>
            <person name="Bourzgui I."/>
            <person name="Brown A."/>
            <person name="Cahill P."/>
            <person name="Channer S."/>
            <person name="Cheshatsang Y."/>
            <person name="Chuda L."/>
            <person name="Citroen M."/>
            <person name="Collymore A."/>
            <person name="Cooke P."/>
            <person name="Costello M."/>
            <person name="D'Aco K."/>
            <person name="Daza R."/>
            <person name="De Haan G."/>
            <person name="DeGray S."/>
            <person name="DeMaso C."/>
            <person name="Dhargay N."/>
            <person name="Dooley K."/>
            <person name="Dooley E."/>
            <person name="Doricent M."/>
            <person name="Dorje P."/>
            <person name="Dorjee K."/>
            <person name="Dupes A."/>
            <person name="Elong R."/>
            <person name="Falk J."/>
            <person name="Farina A."/>
            <person name="Faro S."/>
            <person name="Ferguson D."/>
            <person name="Fisher S."/>
            <person name="Foley C.D."/>
            <person name="Franke A."/>
            <person name="Friedrich D."/>
            <person name="Gadbois L."/>
            <person name="Gearin G."/>
            <person name="Gearin C.R."/>
            <person name="Giannoukos G."/>
            <person name="Goode T."/>
            <person name="Graham J."/>
            <person name="Grandbois E."/>
            <person name="Grewal S."/>
            <person name="Gyaltsen K."/>
            <person name="Hafez N."/>
            <person name="Hagos B."/>
            <person name="Hall J."/>
            <person name="Henson C."/>
            <person name="Hollinger A."/>
            <person name="Honan T."/>
            <person name="Huard M.D."/>
            <person name="Hughes L."/>
            <person name="Hurhula B."/>
            <person name="Husby M.E."/>
            <person name="Kamat A."/>
            <person name="Kanga B."/>
            <person name="Kashin S."/>
            <person name="Khazanovich D."/>
            <person name="Kisner P."/>
            <person name="Lance K."/>
            <person name="Lara M."/>
            <person name="Lee W."/>
            <person name="Lennon N."/>
            <person name="Letendre F."/>
            <person name="LeVine R."/>
            <person name="Lipovsky A."/>
            <person name="Liu X."/>
            <person name="Liu J."/>
            <person name="Liu S."/>
            <person name="Lokyitsang T."/>
            <person name="Lokyitsang Y."/>
            <person name="Lubonja R."/>
            <person name="Lui A."/>
            <person name="MacDonald P."/>
            <person name="Magnisalis V."/>
            <person name="Maru K."/>
            <person name="Matthews C."/>
            <person name="McCusker W."/>
            <person name="McDonough S."/>
            <person name="Mehta T."/>
            <person name="Meldrim J."/>
            <person name="Meneus L."/>
            <person name="Mihai O."/>
            <person name="Mihalev A."/>
            <person name="Mihova T."/>
            <person name="Mittelman R."/>
            <person name="Mlenga V."/>
            <person name="Montmayeur A."/>
            <person name="Mulrain L."/>
            <person name="Navidi A."/>
            <person name="Naylor J."/>
            <person name="Negash T."/>
            <person name="Nguyen T."/>
            <person name="Nguyen N."/>
            <person name="Nicol R."/>
            <person name="Norbu C."/>
            <person name="Norbu N."/>
            <person name="Novod N."/>
            <person name="O'Neill B."/>
            <person name="Osman S."/>
            <person name="Markiewicz E."/>
            <person name="Oyono O.L."/>
            <person name="Patti C."/>
            <person name="Phunkhang P."/>
            <person name="Pierre F."/>
            <person name="Priest M."/>
            <person name="Raghuraman S."/>
            <person name="Rege F."/>
            <person name="Reyes R."/>
            <person name="Rise C."/>
            <person name="Rogov P."/>
            <person name="Ross K."/>
            <person name="Ryan E."/>
            <person name="Settipalli S."/>
            <person name="Shea T."/>
            <person name="Sherpa N."/>
            <person name="Shi L."/>
            <person name="Shih D."/>
            <person name="Sparrow T."/>
            <person name="Spaulding J."/>
            <person name="Stalker J."/>
            <person name="Stange-Thomann N."/>
            <person name="Stavropoulos S."/>
            <person name="Stone C."/>
            <person name="Strader C."/>
            <person name="Tesfaye S."/>
            <person name="Thomson T."/>
            <person name="Thoulutsang Y."/>
            <person name="Thoulutsang D."/>
            <person name="Topham K."/>
            <person name="Topping I."/>
            <person name="Tsamla T."/>
            <person name="Vassiliev H."/>
            <person name="Vo A."/>
            <person name="Wangchuk T."/>
            <person name="Wangdi T."/>
            <person name="Weiand M."/>
            <person name="Wilkinson J."/>
            <person name="Wilson A."/>
            <person name="Yadav S."/>
            <person name="Young G."/>
            <person name="Yu Q."/>
            <person name="Zembek L."/>
            <person name="Zhong D."/>
            <person name="Zimmer A."/>
            <person name="Zwirko Z."/>
            <person name="Jaffe D.B."/>
            <person name="Alvarez P."/>
            <person name="Brockman W."/>
            <person name="Butler J."/>
            <person name="Chin C."/>
            <person name="Gnerre S."/>
            <person name="Grabherr M."/>
            <person name="Kleber M."/>
            <person name="Mauceli E."/>
            <person name="MacCallum I."/>
        </authorList>
    </citation>
    <scope>NUCLEOTIDE SEQUENCE [LARGE SCALE GENOMIC DNA]</scope>
    <source>
        <strain evidence="4">Rob3c / Tucson 14021-0248.25</strain>
    </source>
</reference>
<name>B4HE74_DROSE</name>
<dbReference type="EMBL" id="CH480815">
    <property type="protein sequence ID" value="EDW43171.1"/>
    <property type="molecule type" value="Genomic_DNA"/>
</dbReference>
<evidence type="ECO:0000256" key="1">
    <source>
        <dbReference type="ARBA" id="ARBA00023027"/>
    </source>
</evidence>
<dbReference type="GO" id="GO:0046168">
    <property type="term" value="P:glycerol-3-phosphate catabolic process"/>
    <property type="evidence" value="ECO:0007669"/>
    <property type="project" value="InterPro"/>
</dbReference>
<evidence type="ECO:0000313" key="4">
    <source>
        <dbReference type="Proteomes" id="UP000001292"/>
    </source>
</evidence>
<dbReference type="STRING" id="7238.B4HE74"/>
<dbReference type="HOGENOM" id="CLU_2063908_0_0_1"/>
<dbReference type="InterPro" id="IPR011128">
    <property type="entry name" value="G3P_DH_NAD-dep_N"/>
</dbReference>
<dbReference type="AlphaFoldDB" id="B4HE74"/>
<dbReference type="SMR" id="B4HE74"/>
<dbReference type="SUPFAM" id="SSF51735">
    <property type="entry name" value="NAD(P)-binding Rossmann-fold domains"/>
    <property type="match status" value="1"/>
</dbReference>